<keyword evidence="5" id="KW-1185">Reference proteome</keyword>
<evidence type="ECO:0000256" key="1">
    <source>
        <dbReference type="ARBA" id="ARBA00007169"/>
    </source>
</evidence>
<dbReference type="InterPro" id="IPR029058">
    <property type="entry name" value="AB_hydrolase_fold"/>
</dbReference>
<name>A0ABV8GP91_9ACTN</name>
<dbReference type="RefSeq" id="WP_379535441.1">
    <property type="nucleotide sequence ID" value="NZ_JBHSBI010000047.1"/>
</dbReference>
<dbReference type="InterPro" id="IPR012223">
    <property type="entry name" value="TEII"/>
</dbReference>
<dbReference type="InterPro" id="IPR001031">
    <property type="entry name" value="Thioesterase"/>
</dbReference>
<dbReference type="EMBL" id="JBHSBI010000047">
    <property type="protein sequence ID" value="MFC4015628.1"/>
    <property type="molecule type" value="Genomic_DNA"/>
</dbReference>
<dbReference type="PANTHER" id="PTHR11487:SF0">
    <property type="entry name" value="S-ACYL FATTY ACID SYNTHASE THIOESTERASE, MEDIUM CHAIN"/>
    <property type="match status" value="1"/>
</dbReference>
<keyword evidence="2" id="KW-0378">Hydrolase</keyword>
<dbReference type="SMART" id="SM00824">
    <property type="entry name" value="PKS_TE"/>
    <property type="match status" value="1"/>
</dbReference>
<evidence type="ECO:0000259" key="3">
    <source>
        <dbReference type="SMART" id="SM00824"/>
    </source>
</evidence>
<dbReference type="Proteomes" id="UP001595851">
    <property type="component" value="Unassembled WGS sequence"/>
</dbReference>
<dbReference type="PANTHER" id="PTHR11487">
    <property type="entry name" value="THIOESTERASE"/>
    <property type="match status" value="1"/>
</dbReference>
<dbReference type="Pfam" id="PF00975">
    <property type="entry name" value="Thioesterase"/>
    <property type="match status" value="1"/>
</dbReference>
<evidence type="ECO:0000313" key="4">
    <source>
        <dbReference type="EMBL" id="MFC4015628.1"/>
    </source>
</evidence>
<feature type="domain" description="Thioesterase TesA-like" evidence="3">
    <location>
        <begin position="18"/>
        <end position="243"/>
    </location>
</feature>
<dbReference type="SUPFAM" id="SSF53474">
    <property type="entry name" value="alpha/beta-Hydrolases"/>
    <property type="match status" value="1"/>
</dbReference>
<evidence type="ECO:0000256" key="2">
    <source>
        <dbReference type="ARBA" id="ARBA00022801"/>
    </source>
</evidence>
<evidence type="ECO:0000313" key="5">
    <source>
        <dbReference type="Proteomes" id="UP001595851"/>
    </source>
</evidence>
<reference evidence="5" key="1">
    <citation type="journal article" date="2019" name="Int. J. Syst. Evol. Microbiol.">
        <title>The Global Catalogue of Microorganisms (GCM) 10K type strain sequencing project: providing services to taxonomists for standard genome sequencing and annotation.</title>
        <authorList>
            <consortium name="The Broad Institute Genomics Platform"/>
            <consortium name="The Broad Institute Genome Sequencing Center for Infectious Disease"/>
            <person name="Wu L."/>
            <person name="Ma J."/>
        </authorList>
    </citation>
    <scope>NUCLEOTIDE SEQUENCE [LARGE SCALE GENOMIC DNA]</scope>
    <source>
        <strain evidence="5">TBRC 1276</strain>
    </source>
</reference>
<gene>
    <name evidence="4" type="ORF">ACFOY2_51045</name>
</gene>
<protein>
    <submittedName>
        <fullName evidence="4">Thioesterase II family protein</fullName>
    </submittedName>
</protein>
<dbReference type="Gene3D" id="3.40.50.1820">
    <property type="entry name" value="alpha/beta hydrolase"/>
    <property type="match status" value="1"/>
</dbReference>
<comment type="caution">
    <text evidence="4">The sequence shown here is derived from an EMBL/GenBank/DDBJ whole genome shotgun (WGS) entry which is preliminary data.</text>
</comment>
<accession>A0ABV8GP91</accession>
<dbReference type="InterPro" id="IPR020802">
    <property type="entry name" value="TesA-like"/>
</dbReference>
<organism evidence="4 5">
    <name type="scientific">Nonomuraea purpurea</name>
    <dbReference type="NCBI Taxonomy" id="1849276"/>
    <lineage>
        <taxon>Bacteria</taxon>
        <taxon>Bacillati</taxon>
        <taxon>Actinomycetota</taxon>
        <taxon>Actinomycetes</taxon>
        <taxon>Streptosporangiales</taxon>
        <taxon>Streptosporangiaceae</taxon>
        <taxon>Nonomuraea</taxon>
    </lineage>
</organism>
<sequence>MSADWFVPLGAAGRTRLFSIPHAGAGCAQLAGLAKAMEPHRVQVLSANLPGRQARLAEPPVTDYATLVEELADGMVAHADGPPYALFGYCGGALLAYGVARALMSRSTQPPTRLIVASYEAPDIALLPRRVADLPADRLWTYLLDSGGVPDSLGADPQLRKLVEPAIRADFTALAGYRHRPGPPMPLPITVFFGERDPGTPRGALLGWRRQSERPVELRPLRCGHWLMDEAVSDLAAGIASVLEGTGT</sequence>
<proteinExistence type="inferred from homology"/>
<comment type="similarity">
    <text evidence="1">Belongs to the thioesterase family.</text>
</comment>